<feature type="compositionally biased region" description="Basic and acidic residues" evidence="1">
    <location>
        <begin position="108"/>
        <end position="118"/>
    </location>
</feature>
<dbReference type="Proteomes" id="UP001163336">
    <property type="component" value="Chromosome"/>
</dbReference>
<keyword evidence="3" id="KW-1185">Reference proteome</keyword>
<organism evidence="2 3">
    <name type="scientific">Massilia varians</name>
    <dbReference type="NCBI Taxonomy" id="457921"/>
    <lineage>
        <taxon>Bacteria</taxon>
        <taxon>Pseudomonadati</taxon>
        <taxon>Pseudomonadota</taxon>
        <taxon>Betaproteobacteria</taxon>
        <taxon>Burkholderiales</taxon>
        <taxon>Oxalobacteraceae</taxon>
        <taxon>Telluria group</taxon>
        <taxon>Massilia</taxon>
    </lineage>
</organism>
<proteinExistence type="predicted"/>
<name>A0ABM8C698_9BURK</name>
<evidence type="ECO:0000313" key="3">
    <source>
        <dbReference type="Proteomes" id="UP001163336"/>
    </source>
</evidence>
<protein>
    <submittedName>
        <fullName evidence="2">Uncharacterized protein</fullName>
    </submittedName>
</protein>
<sequence length="149" mass="16094">MNINSIVNQDYHGKSFRELVDSPLTALCGVNEQQAAAFAAAGVHTIGDLANMQIVNYAVAIKALSSCENASSKEQAEEELLDDAVEMTFPASDPVSVQSSITRIEVAPDKVDASRDHQAAQAIESHSEDMLRSAEINTRYLQKDEGGNR</sequence>
<reference evidence="2" key="1">
    <citation type="submission" date="2022-11" db="EMBL/GenBank/DDBJ databases">
        <title>Isolation and characterization of PLA-degrading bacterium Massilia sp. from Antarctic soil.</title>
        <authorList>
            <person name="Sato K."/>
            <person name="Gomez-Fuentes C."/>
            <person name="Ahmad S.A."/>
            <person name="Zulkharnain A."/>
        </authorList>
    </citation>
    <scope>NUCLEOTIDE SEQUENCE</scope>
    <source>
        <strain evidence="2">N-3</strain>
    </source>
</reference>
<dbReference type="EMBL" id="AP026966">
    <property type="protein sequence ID" value="BDT58763.1"/>
    <property type="molecule type" value="Genomic_DNA"/>
</dbReference>
<accession>A0ABM8C698</accession>
<dbReference type="RefSeq" id="WP_281914197.1">
    <property type="nucleotide sequence ID" value="NZ_AP026966.1"/>
</dbReference>
<feature type="region of interest" description="Disordered" evidence="1">
    <location>
        <begin position="108"/>
        <end position="128"/>
    </location>
</feature>
<gene>
    <name evidence="2" type="ORF">MasN3_22570</name>
</gene>
<evidence type="ECO:0000256" key="1">
    <source>
        <dbReference type="SAM" id="MobiDB-lite"/>
    </source>
</evidence>
<evidence type="ECO:0000313" key="2">
    <source>
        <dbReference type="EMBL" id="BDT58763.1"/>
    </source>
</evidence>